<dbReference type="PROSITE" id="PS00018">
    <property type="entry name" value="EF_HAND_1"/>
    <property type="match status" value="1"/>
</dbReference>
<name>A0ABD0WXU6_UMBPY</name>
<evidence type="ECO:0000256" key="2">
    <source>
        <dbReference type="ARBA" id="ARBA00022837"/>
    </source>
</evidence>
<keyword evidence="3" id="KW-0732">Signal</keyword>
<comment type="caution">
    <text evidence="5">The sequence shown here is derived from an EMBL/GenBank/DDBJ whole genome shotgun (WGS) entry which is preliminary data.</text>
</comment>
<dbReference type="Gene3D" id="1.10.238.10">
    <property type="entry name" value="EF-hand"/>
    <property type="match status" value="1"/>
</dbReference>
<reference evidence="5 6" key="1">
    <citation type="submission" date="2024-06" db="EMBL/GenBank/DDBJ databases">
        <authorList>
            <person name="Pan Q."/>
            <person name="Wen M."/>
            <person name="Jouanno E."/>
            <person name="Zahm M."/>
            <person name="Klopp C."/>
            <person name="Cabau C."/>
            <person name="Louis A."/>
            <person name="Berthelot C."/>
            <person name="Parey E."/>
            <person name="Roest Crollius H."/>
            <person name="Montfort J."/>
            <person name="Robinson-Rechavi M."/>
            <person name="Bouchez O."/>
            <person name="Lampietro C."/>
            <person name="Lopez Roques C."/>
            <person name="Donnadieu C."/>
            <person name="Postlethwait J."/>
            <person name="Bobe J."/>
            <person name="Verreycken H."/>
            <person name="Guiguen Y."/>
        </authorList>
    </citation>
    <scope>NUCLEOTIDE SEQUENCE [LARGE SCALE GENOMIC DNA]</scope>
    <source>
        <strain evidence="5">Up_M1</strain>
        <tissue evidence="5">Testis</tissue>
    </source>
</reference>
<sequence>MYSYHWVAVLTLLIVCSMAQTRNIQIEPLQDSSQPQAESLLLKYSSNGDSLKPKELHSLLLNEFSQVQDMNDELLNEFMEAYDGDNNDELTLSEFEKLLKFINKDRH</sequence>
<keyword evidence="6" id="KW-1185">Reference proteome</keyword>
<accession>A0ABD0WXU6</accession>
<evidence type="ECO:0000256" key="3">
    <source>
        <dbReference type="SAM" id="SignalP"/>
    </source>
</evidence>
<dbReference type="InterPro" id="IPR011992">
    <property type="entry name" value="EF-hand-dom_pair"/>
</dbReference>
<dbReference type="InterPro" id="IPR018247">
    <property type="entry name" value="EF_Hand_1_Ca_BS"/>
</dbReference>
<dbReference type="AlphaFoldDB" id="A0ABD0WXU6"/>
<dbReference type="SUPFAM" id="SSF47473">
    <property type="entry name" value="EF-hand"/>
    <property type="match status" value="1"/>
</dbReference>
<dbReference type="InterPro" id="IPR002048">
    <property type="entry name" value="EF_hand_dom"/>
</dbReference>
<gene>
    <name evidence="5" type="ORF">UPYG_G00154540</name>
</gene>
<keyword evidence="2" id="KW-0106">Calcium</keyword>
<dbReference type="EMBL" id="JAGEUA010000004">
    <property type="protein sequence ID" value="KAL0985246.1"/>
    <property type="molecule type" value="Genomic_DNA"/>
</dbReference>
<organism evidence="5 6">
    <name type="scientific">Umbra pygmaea</name>
    <name type="common">Eastern mudminnow</name>
    <dbReference type="NCBI Taxonomy" id="75934"/>
    <lineage>
        <taxon>Eukaryota</taxon>
        <taxon>Metazoa</taxon>
        <taxon>Chordata</taxon>
        <taxon>Craniata</taxon>
        <taxon>Vertebrata</taxon>
        <taxon>Euteleostomi</taxon>
        <taxon>Actinopterygii</taxon>
        <taxon>Neopterygii</taxon>
        <taxon>Teleostei</taxon>
        <taxon>Protacanthopterygii</taxon>
        <taxon>Esociformes</taxon>
        <taxon>Umbridae</taxon>
        <taxon>Umbra</taxon>
    </lineage>
</organism>
<dbReference type="GO" id="GO:0046872">
    <property type="term" value="F:metal ion binding"/>
    <property type="evidence" value="ECO:0007669"/>
    <property type="project" value="UniProtKB-KW"/>
</dbReference>
<dbReference type="Proteomes" id="UP001557470">
    <property type="component" value="Unassembled WGS sequence"/>
</dbReference>
<evidence type="ECO:0000313" key="5">
    <source>
        <dbReference type="EMBL" id="KAL0985246.1"/>
    </source>
</evidence>
<dbReference type="PROSITE" id="PS50222">
    <property type="entry name" value="EF_HAND_2"/>
    <property type="match status" value="1"/>
</dbReference>
<protein>
    <recommendedName>
        <fullName evidence="4">EF-hand domain-containing protein</fullName>
    </recommendedName>
</protein>
<feature type="domain" description="EF-hand" evidence="4">
    <location>
        <begin position="70"/>
        <end position="105"/>
    </location>
</feature>
<proteinExistence type="predicted"/>
<keyword evidence="1" id="KW-0479">Metal-binding</keyword>
<evidence type="ECO:0000313" key="6">
    <source>
        <dbReference type="Proteomes" id="UP001557470"/>
    </source>
</evidence>
<evidence type="ECO:0000259" key="4">
    <source>
        <dbReference type="PROSITE" id="PS50222"/>
    </source>
</evidence>
<feature type="signal peptide" evidence="3">
    <location>
        <begin position="1"/>
        <end position="21"/>
    </location>
</feature>
<evidence type="ECO:0000256" key="1">
    <source>
        <dbReference type="ARBA" id="ARBA00022723"/>
    </source>
</evidence>
<feature type="chain" id="PRO_5044756273" description="EF-hand domain-containing protein" evidence="3">
    <location>
        <begin position="22"/>
        <end position="107"/>
    </location>
</feature>